<dbReference type="AlphaFoldDB" id="A0A0M9CIT7"/>
<accession>A0A0M9CIT7</accession>
<dbReference type="InterPro" id="IPR051012">
    <property type="entry name" value="CellSynth/LPSAsmb/PSIAsmb"/>
</dbReference>
<evidence type="ECO:0000313" key="6">
    <source>
        <dbReference type="Proteomes" id="UP000037716"/>
    </source>
</evidence>
<reference evidence="4 6" key="1">
    <citation type="submission" date="2015-07" db="EMBL/GenBank/DDBJ databases">
        <title>Genome of Polaribacter dokdonenesis DSW-5, isolated from seawater off Dokdo in Korea.</title>
        <authorList>
            <person name="Yoon K."/>
            <person name="Song J.Y."/>
            <person name="Kim J.F."/>
        </authorList>
    </citation>
    <scope>NUCLEOTIDE SEQUENCE [LARGE SCALE GENOMIC DNA]</scope>
    <source>
        <strain evidence="4 6">DSW-5</strain>
    </source>
</reference>
<evidence type="ECO:0000256" key="2">
    <source>
        <dbReference type="ARBA" id="ARBA00022803"/>
    </source>
</evidence>
<evidence type="ECO:0000256" key="3">
    <source>
        <dbReference type="PROSITE-ProRule" id="PRU00339"/>
    </source>
</evidence>
<dbReference type="PROSITE" id="PS50005">
    <property type="entry name" value="TPR"/>
    <property type="match status" value="1"/>
</dbReference>
<dbReference type="PATRIC" id="fig|1300348.6.peg.2416"/>
<dbReference type="Proteomes" id="UP000037716">
    <property type="component" value="Unassembled WGS sequence"/>
</dbReference>
<evidence type="ECO:0000313" key="5">
    <source>
        <dbReference type="EMBL" id="SEE53475.1"/>
    </source>
</evidence>
<name>A0A0M9CIT7_9FLAO</name>
<keyword evidence="7" id="KW-1185">Reference proteome</keyword>
<dbReference type="Proteomes" id="UP000183071">
    <property type="component" value="Unassembled WGS sequence"/>
</dbReference>
<dbReference type="PANTHER" id="PTHR45586:SF1">
    <property type="entry name" value="LIPOPOLYSACCHARIDE ASSEMBLY PROTEIN B"/>
    <property type="match status" value="1"/>
</dbReference>
<keyword evidence="2 3" id="KW-0802">TPR repeat</keyword>
<dbReference type="EMBL" id="LGBR01000001">
    <property type="protein sequence ID" value="KOY52855.1"/>
    <property type="molecule type" value="Genomic_DNA"/>
</dbReference>
<dbReference type="EMBL" id="FNUE01000002">
    <property type="protein sequence ID" value="SEE53475.1"/>
    <property type="molecule type" value="Genomic_DNA"/>
</dbReference>
<gene>
    <name evidence="4" type="ORF">I602_2415</name>
    <name evidence="5" type="ORF">SAMN05444353_2190</name>
</gene>
<keyword evidence="1" id="KW-0677">Repeat</keyword>
<dbReference type="SUPFAM" id="SSF56935">
    <property type="entry name" value="Porins"/>
    <property type="match status" value="1"/>
</dbReference>
<evidence type="ECO:0000313" key="7">
    <source>
        <dbReference type="Proteomes" id="UP000183071"/>
    </source>
</evidence>
<dbReference type="RefSeq" id="WP_053974925.1">
    <property type="nucleotide sequence ID" value="NZ_FNUE01000002.1"/>
</dbReference>
<feature type="repeat" description="TPR" evidence="3">
    <location>
        <begin position="121"/>
        <end position="154"/>
    </location>
</feature>
<protein>
    <submittedName>
        <fullName evidence="4">Tetratricopeptide TPR_2 repeat-containing protein</fullName>
    </submittedName>
    <submittedName>
        <fullName evidence="5">Tetratricopeptide repeat-containing protein</fullName>
    </submittedName>
</protein>
<sequence length="687" mass="78390">MRKKNLLFILIVFIAQITFSQEMKEGFTYLETGKYKKAEVFFKQILEDFPTNKTAKLCYGRAVGLNGNATKATTIFTELLDKYPSDFEVKLNYAESLLWGSQFQKAKSYYKNLVDEDDQSFSALLGYANTLSNLKEYEDALVYVNKALKVSPGNLNALVSKKYMRLGLANSKVTDKEYDEAERILNENFKSFKNDKETLLNLANLYLISNQPEKAKEAYKTLGLNPKNKLISLNGIALAHHINGKEKLALATSELALASITESTNETEKNQTKERYIQALIWNNKYSLAKSEIDELFANADEPENWMLSLRATLNIYKSDFKKSIEDYNLILENDSASFDGNLGKANALKASGFYKNAYKSANNTLDFYKKQKDATQFIKTLDKQFTPFVETKAAYSFDNGNNKAYSYTVNSELPLSTKFKLTGSYNYRTTSNNVLNLDAKSNNILLGASYQLLNNLTLNGSLGFTSSEAENNSFNQLLADVSVNIKPFKLQDLSIGYKRDIQNFNAELIDREIVQNNYILNYSLNTNFNLGWFTQYYYTSQNDGNTRNLLFTSLYYNILKKPSLKGGFNYQNISFKNQVPTIYFSPSKFHAVEVFINLIKDENAAKEKEWFYGLTAATGFQFIEDDERQGTYRIQTTLGYKFSERSLLNFYGTRSNIASATAAGFTFTEVGLRFKWYFLGKPIYKK</sequence>
<dbReference type="PANTHER" id="PTHR45586">
    <property type="entry name" value="TPR REPEAT-CONTAINING PROTEIN PA4667"/>
    <property type="match status" value="1"/>
</dbReference>
<dbReference type="STRING" id="1300348.I602_2415"/>
<dbReference type="InterPro" id="IPR011990">
    <property type="entry name" value="TPR-like_helical_dom_sf"/>
</dbReference>
<dbReference type="SMART" id="SM00028">
    <property type="entry name" value="TPR"/>
    <property type="match status" value="5"/>
</dbReference>
<evidence type="ECO:0000313" key="4">
    <source>
        <dbReference type="EMBL" id="KOY52855.1"/>
    </source>
</evidence>
<evidence type="ECO:0000256" key="1">
    <source>
        <dbReference type="ARBA" id="ARBA00022737"/>
    </source>
</evidence>
<dbReference type="Pfam" id="PF13181">
    <property type="entry name" value="TPR_8"/>
    <property type="match status" value="2"/>
</dbReference>
<proteinExistence type="predicted"/>
<comment type="caution">
    <text evidence="4">The sequence shown here is derived from an EMBL/GenBank/DDBJ whole genome shotgun (WGS) entry which is preliminary data.</text>
</comment>
<dbReference type="Gene3D" id="1.25.40.10">
    <property type="entry name" value="Tetratricopeptide repeat domain"/>
    <property type="match status" value="2"/>
</dbReference>
<organism evidence="4 6">
    <name type="scientific">Polaribacter dokdonensis DSW-5</name>
    <dbReference type="NCBI Taxonomy" id="1300348"/>
    <lineage>
        <taxon>Bacteria</taxon>
        <taxon>Pseudomonadati</taxon>
        <taxon>Bacteroidota</taxon>
        <taxon>Flavobacteriia</taxon>
        <taxon>Flavobacteriales</taxon>
        <taxon>Flavobacteriaceae</taxon>
    </lineage>
</organism>
<dbReference type="InterPro" id="IPR019734">
    <property type="entry name" value="TPR_rpt"/>
</dbReference>
<dbReference type="SUPFAM" id="SSF48452">
    <property type="entry name" value="TPR-like"/>
    <property type="match status" value="2"/>
</dbReference>
<reference evidence="5 7" key="2">
    <citation type="submission" date="2016-10" db="EMBL/GenBank/DDBJ databases">
        <authorList>
            <person name="Varghese N."/>
            <person name="Submissions S."/>
        </authorList>
    </citation>
    <scope>NUCLEOTIDE SEQUENCE [LARGE SCALE GENOMIC DNA]</scope>
    <source>
        <strain evidence="5 7">DSW-5</strain>
    </source>
</reference>
<dbReference type="OrthoDB" id="919555at2"/>